<dbReference type="RefSeq" id="XP_003109555.2">
    <property type="nucleotide sequence ID" value="XM_003109507.2"/>
</dbReference>
<feature type="region of interest" description="Disordered" evidence="1">
    <location>
        <begin position="205"/>
        <end position="232"/>
    </location>
</feature>
<comment type="caution">
    <text evidence="3">The sequence shown here is derived from an EMBL/GenBank/DDBJ whole genome shotgun (WGS) entry which is preliminary data.</text>
</comment>
<dbReference type="EMBL" id="WUAV01000006">
    <property type="protein sequence ID" value="KAF1747146.1"/>
    <property type="molecule type" value="Genomic_DNA"/>
</dbReference>
<evidence type="ECO:0000313" key="4">
    <source>
        <dbReference type="Proteomes" id="UP000483820"/>
    </source>
</evidence>
<dbReference type="PROSITE" id="PS00028">
    <property type="entry name" value="ZINC_FINGER_C2H2_1"/>
    <property type="match status" value="1"/>
</dbReference>
<name>A0A6A5FX23_CAERE</name>
<proteinExistence type="predicted"/>
<dbReference type="InterPro" id="IPR013087">
    <property type="entry name" value="Znf_C2H2_type"/>
</dbReference>
<dbReference type="Proteomes" id="UP000483820">
    <property type="component" value="Chromosome X"/>
</dbReference>
<dbReference type="CTD" id="9821440"/>
<dbReference type="GeneID" id="9821440"/>
<evidence type="ECO:0000256" key="1">
    <source>
        <dbReference type="SAM" id="MobiDB-lite"/>
    </source>
</evidence>
<sequence length="232" mass="26419">MGSINNTTLLTTIELHNFQLNKDRREKVKKVLMEVGCTSAKIVEQTYTGSLTTGPLTFNQSVGYVKKSSKPNPNSPPVVNAVSLDVNNNKRKQVIPKKNSEQLPKKDYNCKFPNCDKVISATVQQRHRIMQEHALKHSTVPLIKCDEPGCTRAYKTMKSKKEHYQAAHKNVDKKYGLLDFLKSNAEFEALYRQCFGTQINIEKQKTYKTPKESRKRTMSNQTGGPKQKKSKK</sequence>
<feature type="domain" description="C2H2-type" evidence="2">
    <location>
        <begin position="145"/>
        <end position="168"/>
    </location>
</feature>
<reference evidence="3 4" key="1">
    <citation type="submission" date="2019-12" db="EMBL/GenBank/DDBJ databases">
        <title>Chromosome-level assembly of the Caenorhabditis remanei genome.</title>
        <authorList>
            <person name="Teterina A.A."/>
            <person name="Willis J.H."/>
            <person name="Phillips P.C."/>
        </authorList>
    </citation>
    <scope>NUCLEOTIDE SEQUENCE [LARGE SCALE GENOMIC DNA]</scope>
    <source>
        <strain evidence="3 4">PX506</strain>
        <tissue evidence="3">Whole organism</tissue>
    </source>
</reference>
<evidence type="ECO:0000313" key="3">
    <source>
        <dbReference type="EMBL" id="KAF1747146.1"/>
    </source>
</evidence>
<protein>
    <recommendedName>
        <fullName evidence="2">C2H2-type domain-containing protein</fullName>
    </recommendedName>
</protein>
<dbReference type="KEGG" id="crq:GCK72_023606"/>
<evidence type="ECO:0000259" key="2">
    <source>
        <dbReference type="PROSITE" id="PS00028"/>
    </source>
</evidence>
<dbReference type="AlphaFoldDB" id="A0A6A5FX23"/>
<gene>
    <name evidence="3" type="ORF">GCK72_023606</name>
</gene>
<accession>A0A6A5FX23</accession>
<dbReference type="SMART" id="SM00355">
    <property type="entry name" value="ZnF_C2H2"/>
    <property type="match status" value="2"/>
</dbReference>
<organism evidence="3 4">
    <name type="scientific">Caenorhabditis remanei</name>
    <name type="common">Caenorhabditis vulgaris</name>
    <dbReference type="NCBI Taxonomy" id="31234"/>
    <lineage>
        <taxon>Eukaryota</taxon>
        <taxon>Metazoa</taxon>
        <taxon>Ecdysozoa</taxon>
        <taxon>Nematoda</taxon>
        <taxon>Chromadorea</taxon>
        <taxon>Rhabditida</taxon>
        <taxon>Rhabditina</taxon>
        <taxon>Rhabditomorpha</taxon>
        <taxon>Rhabditoidea</taxon>
        <taxon>Rhabditidae</taxon>
        <taxon>Peloderinae</taxon>
        <taxon>Caenorhabditis</taxon>
    </lineage>
</organism>